<keyword evidence="3" id="KW-1185">Reference proteome</keyword>
<evidence type="ECO:0000313" key="3">
    <source>
        <dbReference type="Proteomes" id="UP001596043"/>
    </source>
</evidence>
<protein>
    <recommendedName>
        <fullName evidence="4">Host attachment protein</fullName>
    </recommendedName>
</protein>
<feature type="coiled-coil region" evidence="1">
    <location>
        <begin position="89"/>
        <end position="116"/>
    </location>
</feature>
<accession>A0ABV9HUE9</accession>
<name>A0ABV9HUE9_9FLAO</name>
<evidence type="ECO:0000313" key="2">
    <source>
        <dbReference type="EMBL" id="MFC4633138.1"/>
    </source>
</evidence>
<reference evidence="3" key="1">
    <citation type="journal article" date="2019" name="Int. J. Syst. Evol. Microbiol.">
        <title>The Global Catalogue of Microorganisms (GCM) 10K type strain sequencing project: providing services to taxonomists for standard genome sequencing and annotation.</title>
        <authorList>
            <consortium name="The Broad Institute Genomics Platform"/>
            <consortium name="The Broad Institute Genome Sequencing Center for Infectious Disease"/>
            <person name="Wu L."/>
            <person name="Ma J."/>
        </authorList>
    </citation>
    <scope>NUCLEOTIDE SEQUENCE [LARGE SCALE GENOMIC DNA]</scope>
    <source>
        <strain evidence="3">YJ-61-S</strain>
    </source>
</reference>
<evidence type="ECO:0000256" key="1">
    <source>
        <dbReference type="SAM" id="Coils"/>
    </source>
</evidence>
<dbReference type="InterPro" id="IPR042226">
    <property type="entry name" value="eFR1_2_sf"/>
</dbReference>
<dbReference type="SUPFAM" id="SSF53137">
    <property type="entry name" value="Translational machinery components"/>
    <property type="match status" value="1"/>
</dbReference>
<evidence type="ECO:0008006" key="4">
    <source>
        <dbReference type="Google" id="ProtNLM"/>
    </source>
</evidence>
<sequence length="136" mass="15700">MKKIGIWMDKREALILHITENGEHFETIPSEVDSFRIHGGSGTRLKGGPQDVVHDSKYLALEKKQLRSYFKNIVAHTEDADQLALFGPAETAEKFRKELKERYEKLSSKVVALKTVDSMTENQTKALIRDFFKEYR</sequence>
<keyword evidence="1" id="KW-0175">Coiled coil</keyword>
<gene>
    <name evidence="2" type="ORF">ACFO3O_04425</name>
</gene>
<comment type="caution">
    <text evidence="2">The sequence shown here is derived from an EMBL/GenBank/DDBJ whole genome shotgun (WGS) entry which is preliminary data.</text>
</comment>
<proteinExistence type="predicted"/>
<dbReference type="Gene3D" id="3.30.420.60">
    <property type="entry name" value="eRF1 domain 2"/>
    <property type="match status" value="1"/>
</dbReference>
<dbReference type="EMBL" id="JBHSFV010000002">
    <property type="protein sequence ID" value="MFC4633138.1"/>
    <property type="molecule type" value="Genomic_DNA"/>
</dbReference>
<organism evidence="2 3">
    <name type="scientific">Dokdonia ponticola</name>
    <dbReference type="NCBI Taxonomy" id="2041041"/>
    <lineage>
        <taxon>Bacteria</taxon>
        <taxon>Pseudomonadati</taxon>
        <taxon>Bacteroidota</taxon>
        <taxon>Flavobacteriia</taxon>
        <taxon>Flavobacteriales</taxon>
        <taxon>Flavobacteriaceae</taxon>
        <taxon>Dokdonia</taxon>
    </lineage>
</organism>
<dbReference type="RefSeq" id="WP_379977331.1">
    <property type="nucleotide sequence ID" value="NZ_JBHSFV010000002.1"/>
</dbReference>
<dbReference type="Proteomes" id="UP001596043">
    <property type="component" value="Unassembled WGS sequence"/>
</dbReference>